<feature type="domain" description="ABC transporter" evidence="12">
    <location>
        <begin position="3737"/>
        <end position="3968"/>
    </location>
</feature>
<dbReference type="GO" id="GO:0016887">
    <property type="term" value="F:ATP hydrolysis activity"/>
    <property type="evidence" value="ECO:0007669"/>
    <property type="project" value="InterPro"/>
</dbReference>
<feature type="transmembrane region" description="Helical" evidence="11">
    <location>
        <begin position="2725"/>
        <end position="2747"/>
    </location>
</feature>
<feature type="transmembrane region" description="Helical" evidence="11">
    <location>
        <begin position="3559"/>
        <end position="3580"/>
    </location>
</feature>
<dbReference type="GO" id="GO:0140359">
    <property type="term" value="F:ABC-type transporter activity"/>
    <property type="evidence" value="ECO:0007669"/>
    <property type="project" value="InterPro"/>
</dbReference>
<dbReference type="Gene3D" id="3.40.50.300">
    <property type="entry name" value="P-loop containing nucleotide triphosphate hydrolases"/>
    <property type="match status" value="2"/>
</dbReference>
<feature type="transmembrane region" description="Helical" evidence="11">
    <location>
        <begin position="3275"/>
        <end position="3298"/>
    </location>
</feature>
<dbReference type="SMART" id="SM00382">
    <property type="entry name" value="AAA"/>
    <property type="match status" value="2"/>
</dbReference>
<accession>A0A834XZ63</accession>
<comment type="subcellular location">
    <subcellularLocation>
        <location evidence="1">Membrane</location>
        <topology evidence="1">Multi-pass membrane protein</topology>
    </subcellularLocation>
</comment>
<keyword evidence="3" id="KW-0813">Transport</keyword>
<keyword evidence="4 11" id="KW-0812">Transmembrane</keyword>
<feature type="transmembrane region" description="Helical" evidence="11">
    <location>
        <begin position="21"/>
        <end position="42"/>
    </location>
</feature>
<keyword evidence="9 11" id="KW-0472">Membrane</keyword>
<feature type="transmembrane region" description="Helical" evidence="11">
    <location>
        <begin position="2664"/>
        <end position="2692"/>
    </location>
</feature>
<dbReference type="OrthoDB" id="8061355at2759"/>
<evidence type="ECO:0000256" key="4">
    <source>
        <dbReference type="ARBA" id="ARBA00022692"/>
    </source>
</evidence>
<feature type="transmembrane region" description="Helical" evidence="11">
    <location>
        <begin position="2759"/>
        <end position="2781"/>
    </location>
</feature>
<comment type="caution">
    <text evidence="13">The sequence shown here is derived from an EMBL/GenBank/DDBJ whole genome shotgun (WGS) entry which is preliminary data.</text>
</comment>
<keyword evidence="6" id="KW-0547">Nucleotide-binding</keyword>
<dbReference type="SUPFAM" id="SSF52540">
    <property type="entry name" value="P-loop containing nucleoside triphosphate hydrolases"/>
    <property type="match status" value="2"/>
</dbReference>
<dbReference type="GO" id="GO:0016020">
    <property type="term" value="C:membrane"/>
    <property type="evidence" value="ECO:0007669"/>
    <property type="project" value="UniProtKB-SubCell"/>
</dbReference>
<feature type="transmembrane region" description="Helical" evidence="11">
    <location>
        <begin position="3669"/>
        <end position="3691"/>
    </location>
</feature>
<dbReference type="InterPro" id="IPR027417">
    <property type="entry name" value="P-loop_NTPase"/>
</dbReference>
<feature type="coiled-coil region" evidence="10">
    <location>
        <begin position="2378"/>
        <end position="2405"/>
    </location>
</feature>
<keyword evidence="5" id="KW-0677">Repeat</keyword>
<evidence type="ECO:0000256" key="11">
    <source>
        <dbReference type="SAM" id="Phobius"/>
    </source>
</evidence>
<feature type="transmembrane region" description="Helical" evidence="11">
    <location>
        <begin position="3592"/>
        <end position="3615"/>
    </location>
</feature>
<dbReference type="InterPro" id="IPR026082">
    <property type="entry name" value="ABCA"/>
</dbReference>
<proteinExistence type="inferred from homology"/>
<dbReference type="Pfam" id="PF00005">
    <property type="entry name" value="ABC_tran"/>
    <property type="match status" value="2"/>
</dbReference>
<evidence type="ECO:0000256" key="1">
    <source>
        <dbReference type="ARBA" id="ARBA00004141"/>
    </source>
</evidence>
<keyword evidence="10" id="KW-0175">Coiled coil</keyword>
<gene>
    <name evidence="13" type="ORF">HCN44_004430</name>
</gene>
<dbReference type="InterPro" id="IPR013525">
    <property type="entry name" value="ABC2_TM"/>
</dbReference>
<dbReference type="Pfam" id="PF12698">
    <property type="entry name" value="ABC2_membrane_3"/>
    <property type="match status" value="2"/>
</dbReference>
<evidence type="ECO:0000256" key="2">
    <source>
        <dbReference type="ARBA" id="ARBA00008869"/>
    </source>
</evidence>
<keyword evidence="8 11" id="KW-1133">Transmembrane helix</keyword>
<sequence>MKGGGQLGLLLWKNYVVRKRQTGVLGLIFLWPIVIFLLLYILRKNVDTEDNPTCQFPARLMPRDGLLPFAQSFICSISNPCEPLENYEEIPSYKKAKLGPLIMDLQPVLNNKTILTAVGILPKSVKLLRSMIETLTVPDIKQMFVGGLLLSDLFVNVTDVKDSFNELLPDARENLVNDLFDTPINLINLVDPFESSDLEDNIFVPETLEQFLAAVDKEDMPKLSRALRNVDTNQIPLVFDQLIKNLDWSRFSEIVNNITATLESYNLIDDITITITKILDLDIFKNNIPTFLKLRERLPEMLSLFKDFNLQKIDYEIVHELIEKLDSTLDDSNVSIARESMLKFMSLLELIKKIEYKNFKFDNSMIFTLDDSKEIDQLNLKQIKRVASVIDDNYIMSSKSDLLMRSLPVNNTDEIELAAKLFDNLLNVLSEDTVNSLTYILSMLDNVFQLIQHIFIVHGDMEEKIYNITKNHRVIVDKIMAEVNPKIYRNIISSFMRLDFAEKFAELSDKQQIAEVVCNNTVDKLIFHDKLEKLGAVDAYDLICSDEGKQLITDIYNLFEFNKFKKIIKDTVFTFISMKLHRPLKKNNFTSSIESIREFFYYNHYSSAKILNWNYLFTTVEWKNIYNETYDETKISIFGYYLSIVKLIVTQSYSLEGLKLNIEKVDLIADKILENLNKISGDWVSQVYEYKSELLESFYSTVYDKKKMMKILEFSNFTRSYCSVESTSELINYPIKSNAKFLKSLVCRLAMVVQKLLNISIDKLESLDKTSNFTLINKKLVLIYAHIVKQSQIDNHNLINYLDEFRKNLTIAWTTNLNSADGLQISVGLLYKLFDIGESPLFNIQASAIGKNLYALAMSFTSIADNIEQALDEILKFKSPERLNKIIQNMPESKIFLDAIFHDRLAIVQDIVDIFNQKISIQPVQVMKNYLENDMNRACSDNQNFSKALEYQPEKFQQQIDRISCNKSHFIKEFNEHSNAEQVHHIVSDEKSVLAFNWTSGYVDFRRLVNKFLVLMKNDNSIDPKLTDISVELKKLITNYESEKRMNALLDYIDAKIDESIPIFQSNFTVENTWMSIGNPRGPNDILIMAKFASKIIHDAISVILNSFQSQTKSINILRLFGIGPKSPFSLFRNHFHDIFATLLYGITDKNFEYLIYHNTTSKDSLTCSKLFSWFFNYKIGLTVEEYWSLKNFTCDRDYNDFNDFLNLYIKQIKLWKTPVINYQNHFVRLPKDISDFINVIKKIQNGTIKISPLVDNNYWKIIINNLKNLLEAHNLLTRISATPSVEFRWSRYRLVIEALSQVLKNAADVLKHNKINDNELHLWNMVKPGDIHELLKYLEEHPIETISFIATLGSLNLTMTSETIVSELKYSMCSLHFNHSEFWHKSQRKYFLTKLCTYDVYQLLSSVTNEEYADYVAGRSTSLQSSEPLAICLFEFLDAWINVNNNSGKNLQFKSNIINTSTWLKLPDEAKSLISDSQNIVMHKIFQQFNLFNNELKSSSDIVEIYNTFGDSPLGALWKIIHVGDIWTDIVTSEDAWGTLKNLTIKNQRLKIMLNLIEDMPNLFISTIDTYLNSERLTDFLKKIFSGQVNACEISKYLIPSKYIKKKNIISSITDFCQFIVSNNKQQLLNTSMEEYFQPLLPANFIDNKNFLFVTETINDKGKKKFHVSLNESYFFVPIKQFQTILLRIFSQDNKLSSVPSWLTSFEKNTLHDFKKQLEKRDTRVLAHSAISKSMKIIKEILFTPGQLKTLCSSCNTHVLEIINSQLADHQIYTDILCKFSNITTAEIQDIIDKKLYWKKTIGMIRNYKYLNKKKDVESFITAIQSTLHYLTDIIINYNTVEKNNIKDCMLNASKSMNNIYPNFYVNFIIQIIDVLKKNVKILDTSANHDLLIECTRLIEKSIANWIPLENIVMKTKINDVKKYFPNAKININLLLDKKNNFICMKNHDKCDIKNLEIFLNTKEGGKLIKYDSIVSNYPTTSEIAKILFKNIDYELIKREQLKASSNLSWLENILDNMSIIFVESLNLFDTVNKIDFKDVSSVLDGGDVADSVVSLLKNQTIDKLFNTLRNIPDYVNLFFNNKQDKYDLESLVDILESMKVLKNLISLNIKYKTSEMFSNWNEIKKFLANDINLSNETIQIFGKSDVNMLSIIRKKREIANLKDTFCSLKTLQSLLNFNNSKTNAEEVSKILCSLDEMTIQNITVALVKNVNYAFVIKILLNVNMDSMLRKADLTKADAKIIFDNIAVIEEIVPFFQQKLSFGLFINLPSTKQSSSSDSNMSSGQFLQDASKLMCGHELLSDNGQFYRLISSLKDNNKYYDDMELNSLPTDFCRNIYKNVLTMTGGKIIWSYVKPLLRGRILYTPNSLPFEKVMGLANQTFIELENLQNLMLNLEKTLTLLASLGDMGDKLKDFKEVMDSEVMKIAIKSMSKGKFNGEFFNHDFSQVAWILKKSIKIVKMLDMLNNLLDCILVNRIVGLETEEKLEEEAKKLTNTNEFLAGVVFIEDKNNKLINENSNKIGKSIDDNLPINVTYKIRMDIDFVPSTKRIKNQFWLPGPESSFIEDLRYLRGFVQIQDSIDRSIIEIKTGKTSNWKTLSQQMPYPCWKFAPFQSTLYESQGLILCFFFALMLCAGATVRNAVWERESQNAMVMSVMGLKPWRNTFAWFITSIIELTIVAVSICLILIVGKILPNSNPILLMILLMDYVFSIITFCYMISTFFSSASLAAITTVVTFLLTYLPFIIVISMQATWHGTLALGYNLLLCLSMSTSFCYGLLYAARREVQGTGLTWETIWDRTSSHDQMSLGIVLLMIALDGCIYAVIGYLIDRYTNSDIGFQQLRSRSLWWDNNSVIYGHQSYLSFVNSLYFTNDALHISSNYQDEASDSSSIIVSEKYVGVSFEGVKKSFKSERGEIIAVNDFTLKLRGGEVTSLLGRNGAGKTTIIKMLTGMLKPTCGEIHLNGVNGTKANIGVCPQNNVLIESLTPREHMNFYAILKGSMNEEEIDKNVNNMMISLELGKQEHELVSRLSGGTKRRLCVALAFIGSPNLVILDEPGAGVDPAARRRIWRLIDQHRSNRTILLSTHHLDEADMLSDTVVIMHRGNILCTGSPLTLKKTYGQGYWINMAFSHDELKENDIELKQKNIISLVENVAQNGKTLVNDNFSVATEVSINIPFNDKNGATNDIEKVLHTLEDNENNLKFSRMSLECDTLEHVFLNLCSKSDEQKKKKQETQVIIGVDNNAEFMTKESIIKPSSFRQIKALLKKRFWHFSRDWRAPIATLILPTIFVAFAMGFSLVRPPSGNEPAMDLSPKLYGEHSTFFYSIDNNSDVFLQHVLYQIHDQFIGKYEAVHKVQANDTGTCECTDGNQICQGVAKSVEGLVQTLHGPPTLEWIVSTLHEYIEKRYGGWSLSHLMQDPVFIVWFNNKGYHSLPSFLNALNDAILRASGNSGHLKTINHPIKLSSDQLNRTTLLQHVADIGIALVLLTAFSLVAAQGTKELVRERISEEKRILYLAGVHPVTYWTSTLVWDFFIFLCSIGCAIIVFEIFGLPAYVARDNLLGICIILFLFAWGAVPFAHLFEKVCNDSSISNMVLFCVNTFIGVFCLSTILIIDILGKSDAAKNAREILHNLMLLFPQYAFADAVIRLSTNDIAAELLQRFNMDTYKSPLGWDLLGPNYACMFIVGIIYYLINLAIECRIIPQLSWKKNNNQNNVNDEDNDVAEERIRVEKNTSKDLIKTIMLRKEYTSVYGKNIALKNLSIGIEAGTCFGLLGVNGAGKSTTFKMLTTELRPTSGRIIINNCEINGRPLCNGEIGYCPQGDALDGFLTPYQSLTIHGEICGLENVPRSVEIMLKRFDLVKYTHQRISSLSGGNKRKLCAAISVMAPVSVVLMDEPTSGMDPASKELVGHAVREIIKTQRCVIMTSHSVAECEKLCTRIGILAKAGLRCIGTVQHLKHKFGEGYVAFLRFNQPIEIKKINNSISNYFSMAKISSRQSTAARFLIPKNKEIKLSETFRKLKQVAEELNADDYTLTQSSLDQVLVNFSEELDDDSLVSENNLRGRVNFANSCSSMDDIHMETF</sequence>
<evidence type="ECO:0000259" key="12">
    <source>
        <dbReference type="PROSITE" id="PS50893"/>
    </source>
</evidence>
<dbReference type="EMBL" id="JACMRX010000002">
    <property type="protein sequence ID" value="KAF7994958.1"/>
    <property type="molecule type" value="Genomic_DNA"/>
</dbReference>
<evidence type="ECO:0000256" key="8">
    <source>
        <dbReference type="ARBA" id="ARBA00022989"/>
    </source>
</evidence>
<dbReference type="Proteomes" id="UP000639338">
    <property type="component" value="Unassembled WGS sequence"/>
</dbReference>
<dbReference type="InterPro" id="IPR003593">
    <property type="entry name" value="AAA+_ATPase"/>
</dbReference>
<dbReference type="PANTHER" id="PTHR19229">
    <property type="entry name" value="ATP-BINDING CASSETTE TRANSPORTER SUBFAMILY A ABCA"/>
    <property type="match status" value="1"/>
</dbReference>
<evidence type="ECO:0000313" key="13">
    <source>
        <dbReference type="EMBL" id="KAF7994958.1"/>
    </source>
</evidence>
<feature type="transmembrane region" description="Helical" evidence="11">
    <location>
        <begin position="2807"/>
        <end position="2828"/>
    </location>
</feature>
<dbReference type="PANTHER" id="PTHR19229:SF36">
    <property type="entry name" value="ATP-BINDING CASSETTE SUB-FAMILY A MEMBER 2"/>
    <property type="match status" value="1"/>
</dbReference>
<feature type="transmembrane region" description="Helical" evidence="11">
    <location>
        <begin position="3476"/>
        <end position="3494"/>
    </location>
</feature>
<keyword evidence="7" id="KW-0067">ATP-binding</keyword>
<evidence type="ECO:0000256" key="9">
    <source>
        <dbReference type="ARBA" id="ARBA00023136"/>
    </source>
</evidence>
<evidence type="ECO:0000256" key="6">
    <source>
        <dbReference type="ARBA" id="ARBA00022741"/>
    </source>
</evidence>
<dbReference type="CDD" id="cd03263">
    <property type="entry name" value="ABC_subfamily_A"/>
    <property type="match status" value="2"/>
</dbReference>
<dbReference type="GO" id="GO:0005524">
    <property type="term" value="F:ATP binding"/>
    <property type="evidence" value="ECO:0007669"/>
    <property type="project" value="UniProtKB-KW"/>
</dbReference>
<organism evidence="13 14">
    <name type="scientific">Aphidius gifuensis</name>
    <name type="common">Parasitoid wasp</name>
    <dbReference type="NCBI Taxonomy" id="684658"/>
    <lineage>
        <taxon>Eukaryota</taxon>
        <taxon>Metazoa</taxon>
        <taxon>Ecdysozoa</taxon>
        <taxon>Arthropoda</taxon>
        <taxon>Hexapoda</taxon>
        <taxon>Insecta</taxon>
        <taxon>Pterygota</taxon>
        <taxon>Neoptera</taxon>
        <taxon>Endopterygota</taxon>
        <taxon>Hymenoptera</taxon>
        <taxon>Apocrita</taxon>
        <taxon>Ichneumonoidea</taxon>
        <taxon>Braconidae</taxon>
        <taxon>Aphidiinae</taxon>
        <taxon>Aphidius</taxon>
    </lineage>
</organism>
<feature type="transmembrane region" description="Helical" evidence="11">
    <location>
        <begin position="3531"/>
        <end position="3552"/>
    </location>
</feature>
<dbReference type="FunFam" id="3.40.50.300:FF:000335">
    <property type="entry name" value="ATP binding cassette subfamily A member 5"/>
    <property type="match status" value="1"/>
</dbReference>
<name>A0A834XZ63_APHGI</name>
<feature type="domain" description="ABC transporter" evidence="12">
    <location>
        <begin position="2899"/>
        <end position="3127"/>
    </location>
</feature>
<dbReference type="PROSITE" id="PS50893">
    <property type="entry name" value="ABC_TRANSPORTER_2"/>
    <property type="match status" value="2"/>
</dbReference>
<evidence type="ECO:0000256" key="10">
    <source>
        <dbReference type="SAM" id="Coils"/>
    </source>
</evidence>
<protein>
    <recommendedName>
        <fullName evidence="12">ABC transporter domain-containing protein</fullName>
    </recommendedName>
</protein>
<dbReference type="GO" id="GO:0005319">
    <property type="term" value="F:lipid transporter activity"/>
    <property type="evidence" value="ECO:0007669"/>
    <property type="project" value="TreeGrafter"/>
</dbReference>
<dbReference type="InterPro" id="IPR003439">
    <property type="entry name" value="ABC_transporter-like_ATP-bd"/>
</dbReference>
<comment type="similarity">
    <text evidence="2">Belongs to the ABC transporter superfamily. ABCA family.</text>
</comment>
<feature type="transmembrane region" description="Helical" evidence="11">
    <location>
        <begin position="2698"/>
        <end position="2718"/>
    </location>
</feature>
<dbReference type="FunFam" id="3.40.50.300:FF:001253">
    <property type="entry name" value="ATP-binding cassette protein subfamily A, member 10"/>
    <property type="match status" value="1"/>
</dbReference>
<reference evidence="13 14" key="1">
    <citation type="submission" date="2020-08" db="EMBL/GenBank/DDBJ databases">
        <title>Aphidius gifuensis genome sequencing and assembly.</title>
        <authorList>
            <person name="Du Z."/>
        </authorList>
    </citation>
    <scope>NUCLEOTIDE SEQUENCE [LARGE SCALE GENOMIC DNA]</scope>
    <source>
        <strain evidence="13">YNYX2018</strain>
        <tissue evidence="13">Adults</tissue>
    </source>
</reference>
<keyword evidence="14" id="KW-1185">Reference proteome</keyword>
<evidence type="ECO:0000256" key="3">
    <source>
        <dbReference type="ARBA" id="ARBA00022448"/>
    </source>
</evidence>
<evidence type="ECO:0000256" key="5">
    <source>
        <dbReference type="ARBA" id="ARBA00022737"/>
    </source>
</evidence>
<evidence type="ECO:0000256" key="7">
    <source>
        <dbReference type="ARBA" id="ARBA00022840"/>
    </source>
</evidence>
<evidence type="ECO:0000313" key="14">
    <source>
        <dbReference type="Proteomes" id="UP000639338"/>
    </source>
</evidence>
<feature type="transmembrane region" description="Helical" evidence="11">
    <location>
        <begin position="2621"/>
        <end position="2643"/>
    </location>
</feature>